<dbReference type="GO" id="GO:0016747">
    <property type="term" value="F:acyltransferase activity, transferring groups other than amino-acyl groups"/>
    <property type="evidence" value="ECO:0007669"/>
    <property type="project" value="TreeGrafter"/>
</dbReference>
<dbReference type="EMBL" id="PJEX01000013">
    <property type="protein sequence ID" value="TKW59160.1"/>
    <property type="molecule type" value="Genomic_DNA"/>
</dbReference>
<sequence>MSTGKDSTGAPALKHVEIVQRLFPETPPTSPVTAKLSIIDATVGRFSPTAAIWLYDKPAGTEMPHHRLFDTLSRALRQTLDDYPHFAGQIQWASESMVKKDDDVPRHLGRPVVVHGAPTDPGVEVVVASYDMRLDEVVPGRDERATRLKNWNASDFRQADFLPDTKIALSSLDALEGLPALAVQLTAFRCGGFGVSAKISHPLADAVTLTNFMRSWAARSRILFRGSSSSSSSNGSAADDLDLLKPVFDPGRLDRVAGLRPGSPPDPEKVAKARSLPMHRFDWWAEDAPGYPRAVRPASLATMPPPDELAATELSPSTFPPWPTWDMGAAVDHVQIRFAADELARMKAAAQASLPDDLGTLRLRVSRLDAALAHVWTLMNRARGFRGDGGSVYANITLGLRNRVSPPLPDTFVGSPLLLGYVEKTADEAASQQQQLGPVAGAIRHMMSRFTPDAVAAYVHDAAHEVSPQRLWQGFPGTRHTIVTSWVRTGAYELDFLGPGGGLARYVQGVMPRIDGLVQIMDVADTGDFDVSVCMQRDAMGRLLKDPCLRQYEK</sequence>
<keyword evidence="3" id="KW-1185">Reference proteome</keyword>
<gene>
    <name evidence="2" type="ORF">CTA1_854</name>
</gene>
<dbReference type="GO" id="GO:0044550">
    <property type="term" value="P:secondary metabolite biosynthetic process"/>
    <property type="evidence" value="ECO:0007669"/>
    <property type="project" value="TreeGrafter"/>
</dbReference>
<organism evidence="2 3">
    <name type="scientific">Colletotrichum tanaceti</name>
    <dbReference type="NCBI Taxonomy" id="1306861"/>
    <lineage>
        <taxon>Eukaryota</taxon>
        <taxon>Fungi</taxon>
        <taxon>Dikarya</taxon>
        <taxon>Ascomycota</taxon>
        <taxon>Pezizomycotina</taxon>
        <taxon>Sordariomycetes</taxon>
        <taxon>Hypocreomycetidae</taxon>
        <taxon>Glomerellales</taxon>
        <taxon>Glomerellaceae</taxon>
        <taxon>Colletotrichum</taxon>
        <taxon>Colletotrichum destructivum species complex</taxon>
    </lineage>
</organism>
<accession>A0A4U6XTA1</accession>
<dbReference type="PANTHER" id="PTHR31642:SF310">
    <property type="entry name" value="FATTY ALCOHOL:CAFFEOYL-COA ACYLTRANSFERASE"/>
    <property type="match status" value="1"/>
</dbReference>
<dbReference type="InterPro" id="IPR023213">
    <property type="entry name" value="CAT-like_dom_sf"/>
</dbReference>
<reference evidence="2 3" key="1">
    <citation type="journal article" date="2019" name="PLoS ONE">
        <title>Comparative genome analysis indicates high evolutionary potential of pathogenicity genes in Colletotrichum tanaceti.</title>
        <authorList>
            <person name="Lelwala R.V."/>
            <person name="Korhonen P.K."/>
            <person name="Young N.D."/>
            <person name="Scott J.B."/>
            <person name="Ades P.A."/>
            <person name="Gasser R.B."/>
            <person name="Taylor P.W.J."/>
        </authorList>
    </citation>
    <scope>NUCLEOTIDE SEQUENCE [LARGE SCALE GENOMIC DNA]</scope>
    <source>
        <strain evidence="2">BRIP57314</strain>
    </source>
</reference>
<evidence type="ECO:0000256" key="1">
    <source>
        <dbReference type="ARBA" id="ARBA00022679"/>
    </source>
</evidence>
<dbReference type="STRING" id="1306861.A0A4U6XTA1"/>
<comment type="caution">
    <text evidence="2">The sequence shown here is derived from an EMBL/GenBank/DDBJ whole genome shotgun (WGS) entry which is preliminary data.</text>
</comment>
<dbReference type="AlphaFoldDB" id="A0A4U6XTA1"/>
<dbReference type="InterPro" id="IPR050317">
    <property type="entry name" value="Plant_Fungal_Acyltransferase"/>
</dbReference>
<name>A0A4U6XTA1_9PEZI</name>
<dbReference type="Proteomes" id="UP000310108">
    <property type="component" value="Unassembled WGS sequence"/>
</dbReference>
<dbReference type="OrthoDB" id="444127at2759"/>
<dbReference type="Gene3D" id="3.30.559.10">
    <property type="entry name" value="Chloramphenicol acetyltransferase-like domain"/>
    <property type="match status" value="2"/>
</dbReference>
<dbReference type="PANTHER" id="PTHR31642">
    <property type="entry name" value="TRICHOTHECENE 3-O-ACETYLTRANSFERASE"/>
    <property type="match status" value="1"/>
</dbReference>
<evidence type="ECO:0000313" key="3">
    <source>
        <dbReference type="Proteomes" id="UP000310108"/>
    </source>
</evidence>
<proteinExistence type="predicted"/>
<keyword evidence="1" id="KW-0808">Transferase</keyword>
<protein>
    <submittedName>
        <fullName evidence="2">Uncharacterized protein</fullName>
    </submittedName>
</protein>
<evidence type="ECO:0000313" key="2">
    <source>
        <dbReference type="EMBL" id="TKW59160.1"/>
    </source>
</evidence>
<dbReference type="Pfam" id="PF02458">
    <property type="entry name" value="Transferase"/>
    <property type="match status" value="2"/>
</dbReference>